<organism evidence="1">
    <name type="scientific">marine sediment metagenome</name>
    <dbReference type="NCBI Taxonomy" id="412755"/>
    <lineage>
        <taxon>unclassified sequences</taxon>
        <taxon>metagenomes</taxon>
        <taxon>ecological metagenomes</taxon>
    </lineage>
</organism>
<dbReference type="EMBL" id="BART01038898">
    <property type="protein sequence ID" value="GAH08691.1"/>
    <property type="molecule type" value="Genomic_DNA"/>
</dbReference>
<proteinExistence type="predicted"/>
<name>X1CJW9_9ZZZZ</name>
<gene>
    <name evidence="1" type="ORF">S01H4_64247</name>
</gene>
<dbReference type="AlphaFoldDB" id="X1CJW9"/>
<reference evidence="1" key="1">
    <citation type="journal article" date="2014" name="Front. Microbiol.">
        <title>High frequency of phylogenetically diverse reductive dehalogenase-homologous genes in deep subseafloor sedimentary metagenomes.</title>
        <authorList>
            <person name="Kawai M."/>
            <person name="Futagami T."/>
            <person name="Toyoda A."/>
            <person name="Takaki Y."/>
            <person name="Nishi S."/>
            <person name="Hori S."/>
            <person name="Arai W."/>
            <person name="Tsubouchi T."/>
            <person name="Morono Y."/>
            <person name="Uchiyama I."/>
            <person name="Ito T."/>
            <person name="Fujiyama A."/>
            <person name="Inagaki F."/>
            <person name="Takami H."/>
        </authorList>
    </citation>
    <scope>NUCLEOTIDE SEQUENCE</scope>
    <source>
        <strain evidence="1">Expedition CK06-06</strain>
    </source>
</reference>
<accession>X1CJW9</accession>
<feature type="non-terminal residue" evidence="1">
    <location>
        <position position="1"/>
    </location>
</feature>
<feature type="non-terminal residue" evidence="1">
    <location>
        <position position="128"/>
    </location>
</feature>
<sequence length="128" mass="14674">LDLQAEGDQMKIKRLRAETRKTMIESQEITPEAARMMAVEDGDYDKRYLAEIERTEAERALETERVRVDDVQHTLEATAHFLATVDHNVPHDLCGRQKARHSAVLHAPHRFYIAGHFGDGKYLVPLQP</sequence>
<comment type="caution">
    <text evidence="1">The sequence shown here is derived from an EMBL/GenBank/DDBJ whole genome shotgun (WGS) entry which is preliminary data.</text>
</comment>
<evidence type="ECO:0000313" key="1">
    <source>
        <dbReference type="EMBL" id="GAH08691.1"/>
    </source>
</evidence>
<protein>
    <submittedName>
        <fullName evidence="1">Uncharacterized protein</fullName>
    </submittedName>
</protein>